<dbReference type="InterPro" id="IPR051120">
    <property type="entry name" value="ABC_AA/LPS_Transport"/>
</dbReference>
<evidence type="ECO:0000256" key="5">
    <source>
        <dbReference type="ARBA" id="ARBA00022692"/>
    </source>
</evidence>
<feature type="transmembrane region" description="Helical" evidence="11">
    <location>
        <begin position="586"/>
        <end position="602"/>
    </location>
</feature>
<evidence type="ECO:0000256" key="4">
    <source>
        <dbReference type="ARBA" id="ARBA00022519"/>
    </source>
</evidence>
<feature type="transmembrane region" description="Helical" evidence="11">
    <location>
        <begin position="266"/>
        <end position="283"/>
    </location>
</feature>
<evidence type="ECO:0000256" key="6">
    <source>
        <dbReference type="ARBA" id="ARBA00022741"/>
    </source>
</evidence>
<feature type="transmembrane region" description="Helical" evidence="11">
    <location>
        <begin position="352"/>
        <end position="371"/>
    </location>
</feature>
<feature type="transmembrane region" description="Helical" evidence="11">
    <location>
        <begin position="544"/>
        <end position="574"/>
    </location>
</feature>
<name>A0ABT3ZJX8_9BURK</name>
<feature type="region of interest" description="Disordered" evidence="10">
    <location>
        <begin position="905"/>
        <end position="959"/>
    </location>
</feature>
<evidence type="ECO:0000256" key="3">
    <source>
        <dbReference type="ARBA" id="ARBA00022475"/>
    </source>
</evidence>
<feature type="transmembrane region" description="Helical" evidence="11">
    <location>
        <begin position="95"/>
        <end position="114"/>
    </location>
</feature>
<feature type="domain" description="ABC transporter" evidence="12">
    <location>
        <begin position="663"/>
        <end position="906"/>
    </location>
</feature>
<evidence type="ECO:0000259" key="12">
    <source>
        <dbReference type="PROSITE" id="PS50893"/>
    </source>
</evidence>
<evidence type="ECO:0000256" key="11">
    <source>
        <dbReference type="SAM" id="Phobius"/>
    </source>
</evidence>
<reference evidence="13" key="1">
    <citation type="submission" date="2022-11" db="EMBL/GenBank/DDBJ databases">
        <title>Robbsia betulipollinis sp. nov., isolated from pollen of birch (Betula pendula).</title>
        <authorList>
            <person name="Shi H."/>
            <person name="Ambika Manirajan B."/>
            <person name="Ratering S."/>
            <person name="Geissler-Plaum R."/>
            <person name="Schnell S."/>
        </authorList>
    </citation>
    <scope>NUCLEOTIDE SEQUENCE</scope>
    <source>
        <strain evidence="13">Bb-Pol-6</strain>
    </source>
</reference>
<comment type="caution">
    <text evidence="13">The sequence shown here is derived from an EMBL/GenBank/DDBJ whole genome shotgun (WGS) entry which is preliminary data.</text>
</comment>
<accession>A0ABT3ZJX8</accession>
<dbReference type="Pfam" id="PF02653">
    <property type="entry name" value="BPD_transp_2"/>
    <property type="match status" value="2"/>
</dbReference>
<feature type="transmembrane region" description="Helical" evidence="11">
    <location>
        <begin position="140"/>
        <end position="159"/>
    </location>
</feature>
<dbReference type="PANTHER" id="PTHR45772">
    <property type="entry name" value="CONSERVED COMPONENT OF ABC TRANSPORTER FOR NATURAL AMINO ACIDS-RELATED"/>
    <property type="match status" value="1"/>
</dbReference>
<keyword evidence="9 11" id="KW-0472">Membrane</keyword>
<dbReference type="InterPro" id="IPR027417">
    <property type="entry name" value="P-loop_NTPase"/>
</dbReference>
<dbReference type="CDD" id="cd06582">
    <property type="entry name" value="TM_PBP1_LivH_like"/>
    <property type="match status" value="1"/>
</dbReference>
<feature type="transmembrane region" description="Helical" evidence="11">
    <location>
        <begin position="241"/>
        <end position="260"/>
    </location>
</feature>
<comment type="subcellular location">
    <subcellularLocation>
        <location evidence="1">Cell membrane</location>
        <topology evidence="1">Multi-pass membrane protein</topology>
    </subcellularLocation>
</comment>
<feature type="transmembrane region" description="Helical" evidence="11">
    <location>
        <begin position="190"/>
        <end position="210"/>
    </location>
</feature>
<dbReference type="SMART" id="SM00382">
    <property type="entry name" value="AAA"/>
    <property type="match status" value="1"/>
</dbReference>
<dbReference type="GO" id="GO:0005524">
    <property type="term" value="F:ATP binding"/>
    <property type="evidence" value="ECO:0007669"/>
    <property type="project" value="UniProtKB-KW"/>
</dbReference>
<keyword evidence="8 11" id="KW-1133">Transmembrane helix</keyword>
<dbReference type="Pfam" id="PF12399">
    <property type="entry name" value="BCA_ABC_TP_C"/>
    <property type="match status" value="1"/>
</dbReference>
<dbReference type="SUPFAM" id="SSF52540">
    <property type="entry name" value="P-loop containing nucleoside triphosphate hydrolases"/>
    <property type="match status" value="1"/>
</dbReference>
<keyword evidence="6" id="KW-0547">Nucleotide-binding</keyword>
<evidence type="ECO:0000313" key="14">
    <source>
        <dbReference type="Proteomes" id="UP001082899"/>
    </source>
</evidence>
<keyword evidence="2" id="KW-0813">Transport</keyword>
<evidence type="ECO:0000313" key="13">
    <source>
        <dbReference type="EMBL" id="MCY0386722.1"/>
    </source>
</evidence>
<feature type="transmembrane region" description="Helical" evidence="11">
    <location>
        <begin position="377"/>
        <end position="398"/>
    </location>
</feature>
<feature type="transmembrane region" description="Helical" evidence="11">
    <location>
        <begin position="405"/>
        <end position="423"/>
    </location>
</feature>
<feature type="transmembrane region" description="Helical" evidence="11">
    <location>
        <begin position="216"/>
        <end position="234"/>
    </location>
</feature>
<dbReference type="InterPro" id="IPR032823">
    <property type="entry name" value="BCA_ABC_TP_C"/>
</dbReference>
<evidence type="ECO:0000256" key="10">
    <source>
        <dbReference type="SAM" id="MobiDB-lite"/>
    </source>
</evidence>
<feature type="transmembrane region" description="Helical" evidence="11">
    <location>
        <begin position="7"/>
        <end position="29"/>
    </location>
</feature>
<sequence>MSQFLEFSLLGLTTGGAYALIALGLVAVYRGTGVVNFAQGAIGMASTYAFWKLYAHAGVPLWAAVVLGLAVGALIGVVFYAFVGRRLIGASATTKTLVTLGLLLMLQAVVRIFWTNQQERVDSVLFPGATRIAGTPVPDLSIALVVTATLLTLALHGLFRYTRFGRVTTALQDSPMGAQSLGYSPHPWGACAWAISGVLAAAAGILLAPVTALSPNALSTLVIPALGAALIAAFRHFWIALPVGLLAGLVESLAIGFGVAPGVGKSLPYAVTLLALVIAGRHLPGRGTVDAPRLFRVGSGHVSWPGIAVGAALVVTAATALPDQWSDTLALTAIFALVGLSVVVSTGYAGQISLLPLALAALSMLFAGWVSQRGASLPLTLALATGAAGVAGGVIGGVTARLRGIGMTIATLAITAIVETGAFTSSRLVNDVTGWTVRDMSVLGLSFDNAVAPQRFALLAWALVLAAGLLLAALRRSAAGRRLLAARSDERGAAASGVSVPRAKQLAMTVAAALAGLAGALLALQGGTVGGQRFGEGFLYADSLALISMTVLSGAGYLVGGVLTGVFVPGGLLAQWLSFGPRVNDWLALLLAANLVFVLLGEPDGVVAQFLRGAARLGLAPRHGHRHRSTAPNAAACAAPPDRAALVHTLRPRLPGGANAAALQVDHLSVRYGHIVVVDDVSLTIRPGEVLGVLGPNGAGKSSLIDAITGFVPIRTGEVRVSGAALDALAPHARVARGLTRTFQDHLLFEDLTVRENLLAAADVARAQPRPRHSVSSAAAAPGAVVAAAAALTGTDTCLDQIVAALSLGWHARVTLARALAARASVLCLDEPAAALSPEARRHVIDAIRAAARELGIAILLVEHNMDVVLATCDTVIVMDAGRVIAQGPPAEVLRRPEVIRAYLGEPSPDVAPAGRRNAPPDPGRDSRPEKDRDAGTAAAGPEAGPDAHSAPRPVEAGA</sequence>
<dbReference type="Proteomes" id="UP001082899">
    <property type="component" value="Unassembled WGS sequence"/>
</dbReference>
<dbReference type="Gene3D" id="3.40.50.300">
    <property type="entry name" value="P-loop containing nucleotide triphosphate hydrolases"/>
    <property type="match status" value="1"/>
</dbReference>
<keyword evidence="7 13" id="KW-0067">ATP-binding</keyword>
<protein>
    <submittedName>
        <fullName evidence="13">ATP-binding cassette domain-containing protein</fullName>
    </submittedName>
</protein>
<feature type="transmembrane region" description="Helical" evidence="11">
    <location>
        <begin position="304"/>
        <end position="322"/>
    </location>
</feature>
<dbReference type="EMBL" id="JAPMXC010000001">
    <property type="protein sequence ID" value="MCY0386722.1"/>
    <property type="molecule type" value="Genomic_DNA"/>
</dbReference>
<feature type="compositionally biased region" description="Basic and acidic residues" evidence="10">
    <location>
        <begin position="923"/>
        <end position="935"/>
    </location>
</feature>
<keyword evidence="3" id="KW-1003">Cell membrane</keyword>
<feature type="transmembrane region" description="Helical" evidence="11">
    <location>
        <begin position="61"/>
        <end position="83"/>
    </location>
</feature>
<feature type="transmembrane region" description="Helical" evidence="11">
    <location>
        <begin position="506"/>
        <end position="524"/>
    </location>
</feature>
<evidence type="ECO:0000256" key="9">
    <source>
        <dbReference type="ARBA" id="ARBA00023136"/>
    </source>
</evidence>
<keyword evidence="14" id="KW-1185">Reference proteome</keyword>
<dbReference type="InterPro" id="IPR003439">
    <property type="entry name" value="ABC_transporter-like_ATP-bd"/>
</dbReference>
<evidence type="ECO:0000256" key="7">
    <source>
        <dbReference type="ARBA" id="ARBA00022840"/>
    </source>
</evidence>
<feature type="transmembrane region" description="Helical" evidence="11">
    <location>
        <begin position="456"/>
        <end position="474"/>
    </location>
</feature>
<keyword evidence="5 11" id="KW-0812">Transmembrane</keyword>
<proteinExistence type="predicted"/>
<keyword evidence="4" id="KW-0997">Cell inner membrane</keyword>
<feature type="transmembrane region" description="Helical" evidence="11">
    <location>
        <begin position="328"/>
        <end position="345"/>
    </location>
</feature>
<feature type="compositionally biased region" description="Low complexity" evidence="10">
    <location>
        <begin position="936"/>
        <end position="948"/>
    </location>
</feature>
<dbReference type="PROSITE" id="PS50893">
    <property type="entry name" value="ABC_TRANSPORTER_2"/>
    <property type="match status" value="1"/>
</dbReference>
<evidence type="ECO:0000256" key="2">
    <source>
        <dbReference type="ARBA" id="ARBA00022448"/>
    </source>
</evidence>
<evidence type="ECO:0000256" key="1">
    <source>
        <dbReference type="ARBA" id="ARBA00004651"/>
    </source>
</evidence>
<organism evidence="13 14">
    <name type="scientific">Robbsia betulipollinis</name>
    <dbReference type="NCBI Taxonomy" id="2981849"/>
    <lineage>
        <taxon>Bacteria</taxon>
        <taxon>Pseudomonadati</taxon>
        <taxon>Pseudomonadota</taxon>
        <taxon>Betaproteobacteria</taxon>
        <taxon>Burkholderiales</taxon>
        <taxon>Burkholderiaceae</taxon>
        <taxon>Robbsia</taxon>
    </lineage>
</organism>
<gene>
    <name evidence="13" type="ORF">OVY01_05615</name>
</gene>
<dbReference type="RefSeq" id="WP_267846298.1">
    <property type="nucleotide sequence ID" value="NZ_JAPMXC010000001.1"/>
</dbReference>
<dbReference type="InterPro" id="IPR003593">
    <property type="entry name" value="AAA+_ATPase"/>
</dbReference>
<evidence type="ECO:0000256" key="8">
    <source>
        <dbReference type="ARBA" id="ARBA00022989"/>
    </source>
</evidence>
<dbReference type="Pfam" id="PF00005">
    <property type="entry name" value="ABC_tran"/>
    <property type="match status" value="1"/>
</dbReference>
<dbReference type="InterPro" id="IPR001851">
    <property type="entry name" value="ABC_transp_permease"/>
</dbReference>